<dbReference type="GO" id="GO:0043565">
    <property type="term" value="F:sequence-specific DNA binding"/>
    <property type="evidence" value="ECO:0007669"/>
    <property type="project" value="TreeGrafter"/>
</dbReference>
<accession>A0A1B2E8J5</accession>
<evidence type="ECO:0000256" key="1">
    <source>
        <dbReference type="ARBA" id="ARBA00009437"/>
    </source>
</evidence>
<evidence type="ECO:0000259" key="5">
    <source>
        <dbReference type="PROSITE" id="PS50931"/>
    </source>
</evidence>
<dbReference type="SUPFAM" id="SSF46785">
    <property type="entry name" value="Winged helix' DNA-binding domain"/>
    <property type="match status" value="1"/>
</dbReference>
<dbReference type="InterPro" id="IPR036388">
    <property type="entry name" value="WH-like_DNA-bd_sf"/>
</dbReference>
<keyword evidence="2" id="KW-0805">Transcription regulation</keyword>
<dbReference type="KEGG" id="pib:BBD41_28980"/>
<keyword evidence="3" id="KW-0238">DNA-binding</keyword>
<dbReference type="InterPro" id="IPR000847">
    <property type="entry name" value="LysR_HTH_N"/>
</dbReference>
<dbReference type="Gene3D" id="1.10.10.10">
    <property type="entry name" value="Winged helix-like DNA-binding domain superfamily/Winged helix DNA-binding domain"/>
    <property type="match status" value="1"/>
</dbReference>
<dbReference type="GO" id="GO:0010628">
    <property type="term" value="P:positive regulation of gene expression"/>
    <property type="evidence" value="ECO:0007669"/>
    <property type="project" value="TreeGrafter"/>
</dbReference>
<dbReference type="Gene3D" id="3.40.190.10">
    <property type="entry name" value="Periplasmic binding protein-like II"/>
    <property type="match status" value="2"/>
</dbReference>
<reference evidence="6" key="1">
    <citation type="submission" date="2016-08" db="EMBL/GenBank/DDBJ databases">
        <title>Complete Genome Seqeunce of Paenibacillus sp. nov. IHBB 9852 from high altitute lake of Indian trans-Himalayas.</title>
        <authorList>
            <person name="Kiran S."/>
            <person name="Swarnkar M.K."/>
            <person name="Rana A."/>
            <person name="Tewari R."/>
            <person name="Gulati A."/>
        </authorList>
    </citation>
    <scope>NUCLEOTIDE SEQUENCE [LARGE SCALE GENOMIC DNA]</scope>
    <source>
        <strain evidence="6">IHBB 9852</strain>
    </source>
</reference>
<feature type="domain" description="HTH lysR-type" evidence="5">
    <location>
        <begin position="3"/>
        <end position="61"/>
    </location>
</feature>
<dbReference type="FunFam" id="1.10.10.10:FF:000001">
    <property type="entry name" value="LysR family transcriptional regulator"/>
    <property type="match status" value="1"/>
</dbReference>
<dbReference type="SUPFAM" id="SSF53850">
    <property type="entry name" value="Periplasmic binding protein-like II"/>
    <property type="match status" value="1"/>
</dbReference>
<dbReference type="Pfam" id="PF03466">
    <property type="entry name" value="LysR_substrate"/>
    <property type="match status" value="1"/>
</dbReference>
<dbReference type="PROSITE" id="PS50931">
    <property type="entry name" value="HTH_LYSR"/>
    <property type="match status" value="1"/>
</dbReference>
<protein>
    <submittedName>
        <fullName evidence="6">LysR family transcriptional regulator</fullName>
    </submittedName>
</protein>
<evidence type="ECO:0000313" key="6">
    <source>
        <dbReference type="EMBL" id="ANY76284.1"/>
    </source>
</evidence>
<dbReference type="PANTHER" id="PTHR30427:SF1">
    <property type="entry name" value="TRANSCRIPTIONAL ACTIVATOR PROTEIN LYSR"/>
    <property type="match status" value="1"/>
</dbReference>
<comment type="similarity">
    <text evidence="1">Belongs to the LysR transcriptional regulatory family.</text>
</comment>
<keyword evidence="4" id="KW-0804">Transcription</keyword>
<sequence length="294" mass="32947">MKINLNHLNVFMAAAEKLNITEAAKALFISQPAVSKTIKQLEDALQVRLFVRDRQKGIILTDVGREVLVLARQMQSIENRIFQVASRESQLLSGTIKIGSFPAASSLLLPEAIARFRAKYPHVQIELHEGVSDQIKEWVTDRTVEIGLVASPFTEFEHYSLVQDHMVAIIPDDHELHDTAVVDLGRYQHDMIYCKGGHEAAMNSILQQHHLNLESNLTVQTAETLIHMVRRRLGIGLVFDFTLSSVSHGLTVKPVTPVITREIGVIAISFDEISPASMEFVRMMADDETSRFGK</sequence>
<proteinExistence type="inferred from homology"/>
<dbReference type="PANTHER" id="PTHR30427">
    <property type="entry name" value="TRANSCRIPTIONAL ACTIVATOR PROTEIN LYSR"/>
    <property type="match status" value="1"/>
</dbReference>
<gene>
    <name evidence="6" type="ORF">BBD41_28980</name>
</gene>
<dbReference type="InterPro" id="IPR036390">
    <property type="entry name" value="WH_DNA-bd_sf"/>
</dbReference>
<dbReference type="CDD" id="cd05466">
    <property type="entry name" value="PBP2_LTTR_substrate"/>
    <property type="match status" value="1"/>
</dbReference>
<organism evidence="6">
    <name type="scientific">Paenibacillus ihbetae</name>
    <dbReference type="NCBI Taxonomy" id="1870820"/>
    <lineage>
        <taxon>Bacteria</taxon>
        <taxon>Bacillati</taxon>
        <taxon>Bacillota</taxon>
        <taxon>Bacilli</taxon>
        <taxon>Bacillales</taxon>
        <taxon>Paenibacillaceae</taxon>
        <taxon>Paenibacillus</taxon>
    </lineage>
</organism>
<evidence type="ECO:0000256" key="2">
    <source>
        <dbReference type="ARBA" id="ARBA00023015"/>
    </source>
</evidence>
<dbReference type="RefSeq" id="WP_099480302.1">
    <property type="nucleotide sequence ID" value="NZ_CP016809.1"/>
</dbReference>
<dbReference type="InterPro" id="IPR005119">
    <property type="entry name" value="LysR_subst-bd"/>
</dbReference>
<evidence type="ECO:0000256" key="3">
    <source>
        <dbReference type="ARBA" id="ARBA00023125"/>
    </source>
</evidence>
<dbReference type="Pfam" id="PF00126">
    <property type="entry name" value="HTH_1"/>
    <property type="match status" value="1"/>
</dbReference>
<dbReference type="AlphaFoldDB" id="A0A1B2E8J5"/>
<name>A0A1B2E8J5_9BACL</name>
<dbReference type="GO" id="GO:0003700">
    <property type="term" value="F:DNA-binding transcription factor activity"/>
    <property type="evidence" value="ECO:0007669"/>
    <property type="project" value="InterPro"/>
</dbReference>
<dbReference type="PRINTS" id="PR00039">
    <property type="entry name" value="HTHLYSR"/>
</dbReference>
<dbReference type="EMBL" id="CP016809">
    <property type="protein sequence ID" value="ANY76284.1"/>
    <property type="molecule type" value="Genomic_DNA"/>
</dbReference>
<evidence type="ECO:0000256" key="4">
    <source>
        <dbReference type="ARBA" id="ARBA00023163"/>
    </source>
</evidence>